<dbReference type="InterPro" id="IPR000914">
    <property type="entry name" value="SBP_5_dom"/>
</dbReference>
<comment type="caution">
    <text evidence="3">The sequence shown here is derived from an EMBL/GenBank/DDBJ whole genome shotgun (WGS) entry which is preliminary data.</text>
</comment>
<dbReference type="InParanoid" id="A0A543AV57"/>
<dbReference type="InterPro" id="IPR030678">
    <property type="entry name" value="Peptide/Ni-bd"/>
</dbReference>
<proteinExistence type="predicted"/>
<dbReference type="Proteomes" id="UP000317043">
    <property type="component" value="Unassembled WGS sequence"/>
</dbReference>
<dbReference type="AlphaFoldDB" id="A0A543AV57"/>
<dbReference type="CDD" id="cd00995">
    <property type="entry name" value="PBP2_NikA_DppA_OppA_like"/>
    <property type="match status" value="1"/>
</dbReference>
<dbReference type="GO" id="GO:0015833">
    <property type="term" value="P:peptide transport"/>
    <property type="evidence" value="ECO:0007669"/>
    <property type="project" value="TreeGrafter"/>
</dbReference>
<evidence type="ECO:0000313" key="4">
    <source>
        <dbReference type="Proteomes" id="UP000317043"/>
    </source>
</evidence>
<dbReference type="SUPFAM" id="SSF53850">
    <property type="entry name" value="Periplasmic binding protein-like II"/>
    <property type="match status" value="1"/>
</dbReference>
<dbReference type="OrthoDB" id="9046151at2"/>
<dbReference type="GO" id="GO:0043190">
    <property type="term" value="C:ATP-binding cassette (ABC) transporter complex"/>
    <property type="evidence" value="ECO:0007669"/>
    <property type="project" value="InterPro"/>
</dbReference>
<gene>
    <name evidence="3" type="ORF">FB566_1966</name>
</gene>
<dbReference type="PIRSF" id="PIRSF002741">
    <property type="entry name" value="MppA"/>
    <property type="match status" value="1"/>
</dbReference>
<evidence type="ECO:0000313" key="3">
    <source>
        <dbReference type="EMBL" id="TQL76437.1"/>
    </source>
</evidence>
<dbReference type="GO" id="GO:0042597">
    <property type="term" value="C:periplasmic space"/>
    <property type="evidence" value="ECO:0007669"/>
    <property type="project" value="UniProtKB-ARBA"/>
</dbReference>
<dbReference type="PANTHER" id="PTHR30290">
    <property type="entry name" value="PERIPLASMIC BINDING COMPONENT OF ABC TRANSPORTER"/>
    <property type="match status" value="1"/>
</dbReference>
<dbReference type="EMBL" id="VFOW01000001">
    <property type="protein sequence ID" value="TQL76437.1"/>
    <property type="molecule type" value="Genomic_DNA"/>
</dbReference>
<reference evidence="3 4" key="1">
    <citation type="submission" date="2019-06" db="EMBL/GenBank/DDBJ databases">
        <title>Sequencing the genomes of 1000 actinobacteria strains.</title>
        <authorList>
            <person name="Klenk H.-P."/>
        </authorList>
    </citation>
    <scope>NUCLEOTIDE SEQUENCE [LARGE SCALE GENOMIC DNA]</scope>
    <source>
        <strain evidence="3 4">DSM 45928</strain>
    </source>
</reference>
<dbReference type="PROSITE" id="PS51257">
    <property type="entry name" value="PROKAR_LIPOPROTEIN"/>
    <property type="match status" value="1"/>
</dbReference>
<dbReference type="Gene3D" id="3.90.76.10">
    <property type="entry name" value="Dipeptide-binding Protein, Domain 1"/>
    <property type="match status" value="1"/>
</dbReference>
<evidence type="ECO:0000259" key="2">
    <source>
        <dbReference type="Pfam" id="PF00496"/>
    </source>
</evidence>
<dbReference type="PANTHER" id="PTHR30290:SF83">
    <property type="entry name" value="ABC TRANSPORTER SUBSTRATE-BINDING PROTEIN"/>
    <property type="match status" value="1"/>
</dbReference>
<keyword evidence="4" id="KW-1185">Reference proteome</keyword>
<dbReference type="Gene3D" id="3.10.105.10">
    <property type="entry name" value="Dipeptide-binding Protein, Domain 3"/>
    <property type="match status" value="1"/>
</dbReference>
<feature type="chain" id="PRO_5022093760" evidence="1">
    <location>
        <begin position="22"/>
        <end position="534"/>
    </location>
</feature>
<dbReference type="InterPro" id="IPR039424">
    <property type="entry name" value="SBP_5"/>
</dbReference>
<organism evidence="3 4">
    <name type="scientific">Stackebrandtia endophytica</name>
    <dbReference type="NCBI Taxonomy" id="1496996"/>
    <lineage>
        <taxon>Bacteria</taxon>
        <taxon>Bacillati</taxon>
        <taxon>Actinomycetota</taxon>
        <taxon>Actinomycetes</taxon>
        <taxon>Glycomycetales</taxon>
        <taxon>Glycomycetaceae</taxon>
        <taxon>Stackebrandtia</taxon>
    </lineage>
</organism>
<dbReference type="Gene3D" id="3.40.190.10">
    <property type="entry name" value="Periplasmic binding protein-like II"/>
    <property type="match status" value="1"/>
</dbReference>
<protein>
    <submittedName>
        <fullName evidence="3">Peptide/nickel transport system substrate-binding protein/oligopeptide transport system substrate-binding protein</fullName>
    </submittedName>
</protein>
<feature type="signal peptide" evidence="1">
    <location>
        <begin position="1"/>
        <end position="21"/>
    </location>
</feature>
<sequence length="534" mass="58969">MRKRMVAVATALPVAAVVALAGCGGSDSGGGGSEEGVVSIGIGEPQHLFTTDVGETEGHQVISALYTPLVTYGEDLNIEMAAAESVETDDNKVWTIKIRDDQKFQNGDAVTADSYINAWNYGAYGPNAQQLNSYFARIQGYEDLNPTDDSEPTTDQLSGLEKVDEHTIQVTLTDPYIDFDKSLGYTNYLPLPDAAFDDPAAFESSPIGNGPFKMKGEWQHDQLIQVEAWDDYPGDKPQINGIDFKIYQDPVAQYNDVLANNLDITKSIPTEQIANAEQDLGDRFQQSPSGSFQGIGFPDYDEKYSDVRVRHAISMAIDRAEITEAIFDNSQDPAMSWVSPQIPGATADTCGQWCQFDPDQAKELWDEAGGVEGNSIQISYNTDGGHQEWVEATCNQLKTNLEVDCIANPMPKFADMLTDLANQAELGMFRLGWIPDYPSMDSYLQAQFSCDAIPAPNYTNYCDEEFDNLLDEAYRADTQEEAQAKYLEAEKLLPESMPMLPLRFGKNNFGHSENVSGVSIDVFYELDLMSLKKN</sequence>
<feature type="domain" description="Solute-binding protein family 5" evidence="2">
    <location>
        <begin position="78"/>
        <end position="452"/>
    </location>
</feature>
<accession>A0A543AV57</accession>
<dbReference type="Pfam" id="PF00496">
    <property type="entry name" value="SBP_bac_5"/>
    <property type="match status" value="1"/>
</dbReference>
<dbReference type="RefSeq" id="WP_142037857.1">
    <property type="nucleotide sequence ID" value="NZ_JBHTGS010000001.1"/>
</dbReference>
<dbReference type="FunCoup" id="A0A543AV57">
    <property type="interactions" value="83"/>
</dbReference>
<dbReference type="GO" id="GO:1904680">
    <property type="term" value="F:peptide transmembrane transporter activity"/>
    <property type="evidence" value="ECO:0007669"/>
    <property type="project" value="TreeGrafter"/>
</dbReference>
<evidence type="ECO:0000256" key="1">
    <source>
        <dbReference type="SAM" id="SignalP"/>
    </source>
</evidence>
<name>A0A543AV57_9ACTN</name>
<keyword evidence="1" id="KW-0732">Signal</keyword>